<proteinExistence type="predicted"/>
<gene>
    <name evidence="2" type="ORF">LEP1GSC056_0700</name>
</gene>
<evidence type="ECO:0000313" key="2">
    <source>
        <dbReference type="EMBL" id="EMN16072.1"/>
    </source>
</evidence>
<feature type="transmembrane region" description="Helical" evidence="1">
    <location>
        <begin position="49"/>
        <end position="66"/>
    </location>
</feature>
<keyword evidence="1" id="KW-0812">Transmembrane</keyword>
<sequence length="170" mass="20285">MQMLRNLWRDIQWSFRSIPLLLKEWISFYLSFTERFTEFWKEKSVSEKVLFIVVTLQLLFSLSTWIEYTIHLGGEETESIRVSSNFYFIFLSAGVFFFGSFWRSHWLGSFLLSVQFLLGLGALAGVFFPESFFVSFLREDDYVFSWKFYAFLGAWSFATLLSLKLFFEKE</sequence>
<protein>
    <submittedName>
        <fullName evidence="2">Uncharacterized protein</fullName>
    </submittedName>
</protein>
<dbReference type="AlphaFoldDB" id="A0ABC9SEE9"/>
<dbReference type="Proteomes" id="UP000012166">
    <property type="component" value="Unassembled WGS sequence"/>
</dbReference>
<feature type="transmembrane region" description="Helical" evidence="1">
    <location>
        <begin position="109"/>
        <end position="128"/>
    </location>
</feature>
<evidence type="ECO:0000313" key="3">
    <source>
        <dbReference type="Proteomes" id="UP000012166"/>
    </source>
</evidence>
<comment type="caution">
    <text evidence="2">The sequence shown here is derived from an EMBL/GenBank/DDBJ whole genome shotgun (WGS) entry which is preliminary data.</text>
</comment>
<evidence type="ECO:0000256" key="1">
    <source>
        <dbReference type="SAM" id="Phobius"/>
    </source>
</evidence>
<feature type="transmembrane region" description="Helical" evidence="1">
    <location>
        <begin position="148"/>
        <end position="167"/>
    </location>
</feature>
<keyword evidence="1" id="KW-0472">Membrane</keyword>
<feature type="transmembrane region" description="Helical" evidence="1">
    <location>
        <begin position="86"/>
        <end position="102"/>
    </location>
</feature>
<keyword evidence="1" id="KW-1133">Transmembrane helix</keyword>
<name>A0ABC9SEE9_LEPBO</name>
<reference evidence="2 3" key="1">
    <citation type="submission" date="2013-01" db="EMBL/GenBank/DDBJ databases">
        <authorList>
            <person name="Harkins D.M."/>
            <person name="Durkin A.S."/>
            <person name="Brinkac L.M."/>
            <person name="Haft D.H."/>
            <person name="Selengut J.D."/>
            <person name="Sanka R."/>
            <person name="DePew J."/>
            <person name="Purushe J."/>
            <person name="Hartskeerl R.A."/>
            <person name="Ahmed A."/>
            <person name="van der Linden H."/>
            <person name="Goris M.G.A."/>
            <person name="Vinetz J.M."/>
            <person name="Sutton G.G."/>
            <person name="Nierman W.C."/>
            <person name="Fouts D.E."/>
        </authorList>
    </citation>
    <scope>NUCLEOTIDE SEQUENCE [LARGE SCALE GENOMIC DNA]</scope>
    <source>
        <strain evidence="2 3">Brem 328</strain>
    </source>
</reference>
<accession>A0ABC9SEE9</accession>
<dbReference type="EMBL" id="AHMS02000040">
    <property type="protein sequence ID" value="EMN16072.1"/>
    <property type="molecule type" value="Genomic_DNA"/>
</dbReference>
<organism evidence="2 3">
    <name type="scientific">Leptospira borgpetersenii str. Brem 328</name>
    <dbReference type="NCBI Taxonomy" id="1049780"/>
    <lineage>
        <taxon>Bacteria</taxon>
        <taxon>Pseudomonadati</taxon>
        <taxon>Spirochaetota</taxon>
        <taxon>Spirochaetia</taxon>
        <taxon>Leptospirales</taxon>
        <taxon>Leptospiraceae</taxon>
        <taxon>Leptospira</taxon>
    </lineage>
</organism>